<dbReference type="EMBL" id="CP096205">
    <property type="protein sequence ID" value="UPQ79438.1"/>
    <property type="molecule type" value="Genomic_DNA"/>
</dbReference>
<keyword evidence="1" id="KW-0732">Signal</keyword>
<name>A0ABY4KI44_9FLAO</name>
<evidence type="ECO:0000256" key="1">
    <source>
        <dbReference type="SAM" id="SignalP"/>
    </source>
</evidence>
<evidence type="ECO:0000313" key="3">
    <source>
        <dbReference type="Proteomes" id="UP000830583"/>
    </source>
</evidence>
<feature type="chain" id="PRO_5045346277" evidence="1">
    <location>
        <begin position="18"/>
        <end position="184"/>
    </location>
</feature>
<proteinExistence type="predicted"/>
<feature type="signal peptide" evidence="1">
    <location>
        <begin position="1"/>
        <end position="17"/>
    </location>
</feature>
<keyword evidence="3" id="KW-1185">Reference proteome</keyword>
<dbReference type="Proteomes" id="UP000830583">
    <property type="component" value="Chromosome"/>
</dbReference>
<reference evidence="2" key="1">
    <citation type="submission" date="2022-04" db="EMBL/GenBank/DDBJ databases">
        <title>Consumption of N2O by Flavobacterium azooxidireducens sp. nov. isolated from Decomposing Leaf Litter of Phragmites australis (Cav.).</title>
        <authorList>
            <person name="Behrendt U."/>
            <person name="Spanner T."/>
            <person name="Augustin J."/>
            <person name="Horn M.A."/>
            <person name="Kolb S."/>
            <person name="Ulrich A."/>
        </authorList>
    </citation>
    <scope>NUCLEOTIDE SEQUENCE</scope>
    <source>
        <strain evidence="2">IGB 4-14</strain>
    </source>
</reference>
<evidence type="ECO:0000313" key="2">
    <source>
        <dbReference type="EMBL" id="UPQ79438.1"/>
    </source>
</evidence>
<gene>
    <name evidence="2" type="ORF">M0M57_01035</name>
</gene>
<accession>A0ABY4KI44</accession>
<sequence>MRILFLFFLLLNFSAKAQVINAQHCGYDFTSYLVINVHEKGKTETIKGLRITIADSLGREVINVNNLLSWTNRNEPLVFKLNHKIDNNGNKVSNDAADSKWFFPFAKENYLLSVATTFKAENYFIKIQDIDGEENGGSFETQLIQLYPFNMYILCSSENERQAQQFGPRTNRPVEVILERKTNK</sequence>
<protein>
    <submittedName>
        <fullName evidence="2">Uncharacterized protein</fullName>
    </submittedName>
</protein>
<organism evidence="2 3">
    <name type="scientific">Flavobacterium azooxidireducens</name>
    <dbReference type="NCBI Taxonomy" id="1871076"/>
    <lineage>
        <taxon>Bacteria</taxon>
        <taxon>Pseudomonadati</taxon>
        <taxon>Bacteroidota</taxon>
        <taxon>Flavobacteriia</taxon>
        <taxon>Flavobacteriales</taxon>
        <taxon>Flavobacteriaceae</taxon>
        <taxon>Flavobacterium</taxon>
    </lineage>
</organism>
<dbReference type="RefSeq" id="WP_248434565.1">
    <property type="nucleotide sequence ID" value="NZ_CP096205.1"/>
</dbReference>